<proteinExistence type="predicted"/>
<accession>A0ABY7QGD2</accession>
<evidence type="ECO:0000313" key="2">
    <source>
        <dbReference type="EMBL" id="WBP91191.1"/>
    </source>
</evidence>
<dbReference type="EMBL" id="CP115450">
    <property type="protein sequence ID" value="WBP91191.1"/>
    <property type="molecule type" value="Genomic_DNA"/>
</dbReference>
<evidence type="ECO:0000313" key="3">
    <source>
        <dbReference type="Proteomes" id="UP001212821"/>
    </source>
</evidence>
<dbReference type="Proteomes" id="UP001212821">
    <property type="component" value="Chromosome"/>
</dbReference>
<organism evidence="2 3">
    <name type="scientific">Kitasatospora cathayae</name>
    <dbReference type="NCBI Taxonomy" id="3004092"/>
    <lineage>
        <taxon>Bacteria</taxon>
        <taxon>Bacillati</taxon>
        <taxon>Actinomycetota</taxon>
        <taxon>Actinomycetes</taxon>
        <taxon>Kitasatosporales</taxon>
        <taxon>Streptomycetaceae</taxon>
        <taxon>Kitasatospora</taxon>
    </lineage>
</organism>
<sequence>MTTIVVEGLDFAGKSTVCELVRQRLEASGTRVVESTSCLSGGWVEKTVERVYEARRLPSLLRSAVYHAAYLADVHLARRAGPGEVIVQQSYIHRVLAYDRASGRRLLAAVADRLGTRVAGHVDLWVWLDCPLDERRRRYRRFGTPNERDERRFAAAADRFERELESELTQLARQSGYIFIDTASLSAETVADRIAALVQAHERVGTR</sequence>
<dbReference type="InterPro" id="IPR027417">
    <property type="entry name" value="P-loop_NTPase"/>
</dbReference>
<dbReference type="Pfam" id="PF02223">
    <property type="entry name" value="Thymidylate_kin"/>
    <property type="match status" value="1"/>
</dbReference>
<protein>
    <recommendedName>
        <fullName evidence="1">Thymidylate kinase-like domain-containing protein</fullName>
    </recommendedName>
</protein>
<dbReference type="InterPro" id="IPR039430">
    <property type="entry name" value="Thymidylate_kin-like_dom"/>
</dbReference>
<dbReference type="RefSeq" id="WP_270150400.1">
    <property type="nucleotide sequence ID" value="NZ_CP115450.1"/>
</dbReference>
<evidence type="ECO:0000259" key="1">
    <source>
        <dbReference type="Pfam" id="PF02223"/>
    </source>
</evidence>
<gene>
    <name evidence="2" type="ORF">O1G21_38475</name>
</gene>
<dbReference type="SUPFAM" id="SSF52540">
    <property type="entry name" value="P-loop containing nucleoside triphosphate hydrolases"/>
    <property type="match status" value="1"/>
</dbReference>
<dbReference type="Gene3D" id="3.40.50.300">
    <property type="entry name" value="P-loop containing nucleotide triphosphate hydrolases"/>
    <property type="match status" value="1"/>
</dbReference>
<feature type="domain" description="Thymidylate kinase-like" evidence="1">
    <location>
        <begin position="6"/>
        <end position="194"/>
    </location>
</feature>
<reference evidence="3" key="1">
    <citation type="submission" date="2022-12" db="EMBL/GenBank/DDBJ databases">
        <authorList>
            <person name="Mo P."/>
        </authorList>
    </citation>
    <scope>NUCLEOTIDE SEQUENCE [LARGE SCALE GENOMIC DNA]</scope>
    <source>
        <strain evidence="3">HUAS 3-15</strain>
    </source>
</reference>
<name>A0ABY7QGD2_9ACTN</name>
<keyword evidence="3" id="KW-1185">Reference proteome</keyword>